<proteinExistence type="predicted"/>
<organism evidence="1 2">
    <name type="scientific">Paenimyroides marinum</name>
    <dbReference type="NCBI Taxonomy" id="1159016"/>
    <lineage>
        <taxon>Bacteria</taxon>
        <taxon>Pseudomonadati</taxon>
        <taxon>Bacteroidota</taxon>
        <taxon>Flavobacteriia</taxon>
        <taxon>Flavobacteriales</taxon>
        <taxon>Flavobacteriaceae</taxon>
        <taxon>Paenimyroides</taxon>
    </lineage>
</organism>
<protein>
    <submittedName>
        <fullName evidence="1">Uncharacterized protein</fullName>
    </submittedName>
</protein>
<dbReference type="Proteomes" id="UP000199634">
    <property type="component" value="Unassembled WGS sequence"/>
</dbReference>
<dbReference type="STRING" id="1159016.SAMN02927937_01094"/>
<accession>A0A1H6KBP5</accession>
<dbReference type="EMBL" id="FNXE01000011">
    <property type="protein sequence ID" value="SEH72804.1"/>
    <property type="molecule type" value="Genomic_DNA"/>
</dbReference>
<dbReference type="PANTHER" id="PTHR35580:SF1">
    <property type="entry name" value="PHYTASE-LIKE DOMAIN-CONTAINING PROTEIN"/>
    <property type="match status" value="1"/>
</dbReference>
<dbReference type="InterPro" id="IPR052918">
    <property type="entry name" value="Motility_Chemotaxis_Reg"/>
</dbReference>
<dbReference type="OrthoDB" id="1652165at2"/>
<gene>
    <name evidence="1" type="ORF">SAMN02927937_01094</name>
</gene>
<name>A0A1H6KBP5_9FLAO</name>
<dbReference type="RefSeq" id="WP_091097162.1">
    <property type="nucleotide sequence ID" value="NZ_FNXE01000011.1"/>
</dbReference>
<reference evidence="1 2" key="1">
    <citation type="submission" date="2016-10" db="EMBL/GenBank/DDBJ databases">
        <authorList>
            <person name="de Groot N.N."/>
        </authorList>
    </citation>
    <scope>NUCLEOTIDE SEQUENCE [LARGE SCALE GENOMIC DNA]</scope>
    <source>
        <strain evidence="1 2">CGMCC 1.10825</strain>
    </source>
</reference>
<evidence type="ECO:0000313" key="1">
    <source>
        <dbReference type="EMBL" id="SEH72804.1"/>
    </source>
</evidence>
<keyword evidence="2" id="KW-1185">Reference proteome</keyword>
<dbReference type="SUPFAM" id="SSF101898">
    <property type="entry name" value="NHL repeat"/>
    <property type="match status" value="1"/>
</dbReference>
<evidence type="ECO:0000313" key="2">
    <source>
        <dbReference type="Proteomes" id="UP000199634"/>
    </source>
</evidence>
<dbReference type="PANTHER" id="PTHR35580">
    <property type="entry name" value="CELL SURFACE GLYCOPROTEIN (S-LAYER PROTEIN)-LIKE PROTEIN"/>
    <property type="match status" value="1"/>
</dbReference>
<sequence>MRKLLLFIIVSIFFITSKGHGQPLYNQDWGTLIPIYNRTVKPFSSLKTIVRTYLFVAEVHPKTGCLYLVNANGDEIFEYCPDQPIPKLIYKIPNNGEGFSNIESMKFDSDNHLVLSGRTANSKLATSGAYSESVIFGESSRPTFISKIDLEGNLIWSTYFHDLVANASHLTIDADNNIYILNKRNKNTVASSSSFQETGDLNTSVDYQDVISKLDLNGKHIWSTFYTKDNSKIRSIVAGTDGLYIYGEHLGANPISNYFGTSNSFQEFISDGKSSLKTLSKVFLSKFSFEGKRIWSTYFGLQDTNVTYGNTLRNNHSLTVINDEAYILTSHKKSSLKNKNITTEGAYLSEPFGSESPKTISKFSSKGERIWTSYINAGEYVFSDGKNLFISSSPANGNSEKNLPITKNAHQPKHGGGRSDVYISILSSNGTTLEYASFYGYEGQDSGVTLPTQNGFYIIGSSNLNQKKKAPFVTSNTSENEYFKVGEDNYSGDFLSYFAQKKLKDKKNKKKRRR</sequence>
<dbReference type="AlphaFoldDB" id="A0A1H6KBP5"/>